<organism evidence="3 4">
    <name type="scientific">Paenibacillus chitinolyticus</name>
    <dbReference type="NCBI Taxonomy" id="79263"/>
    <lineage>
        <taxon>Bacteria</taxon>
        <taxon>Bacillati</taxon>
        <taxon>Bacillota</taxon>
        <taxon>Bacilli</taxon>
        <taxon>Bacillales</taxon>
        <taxon>Paenibacillaceae</taxon>
        <taxon>Paenibacillus</taxon>
    </lineage>
</organism>
<keyword evidence="1" id="KW-1133">Transmembrane helix</keyword>
<gene>
    <name evidence="2" type="ORF">M5X16_14910</name>
    <name evidence="3" type="ORF">PC41400_28140</name>
</gene>
<feature type="transmembrane region" description="Helical" evidence="1">
    <location>
        <begin position="186"/>
        <end position="205"/>
    </location>
</feature>
<feature type="transmembrane region" description="Helical" evidence="1">
    <location>
        <begin position="155"/>
        <end position="179"/>
    </location>
</feature>
<name>A0A410X408_9BACL</name>
<dbReference type="AlphaFoldDB" id="A0A410X408"/>
<dbReference type="OrthoDB" id="1786466at2"/>
<accession>A0A410X408</accession>
<evidence type="ECO:0000313" key="2">
    <source>
        <dbReference type="EMBL" id="MCY9597064.1"/>
    </source>
</evidence>
<dbReference type="EMBL" id="CP026520">
    <property type="protein sequence ID" value="QAV21331.1"/>
    <property type="molecule type" value="Genomic_DNA"/>
</dbReference>
<dbReference type="Proteomes" id="UP000288943">
    <property type="component" value="Chromosome"/>
</dbReference>
<evidence type="ECO:0000313" key="5">
    <source>
        <dbReference type="Proteomes" id="UP001527202"/>
    </source>
</evidence>
<keyword evidence="1" id="KW-0472">Membrane</keyword>
<feature type="transmembrane region" description="Helical" evidence="1">
    <location>
        <begin position="96"/>
        <end position="118"/>
    </location>
</feature>
<reference evidence="3 4" key="1">
    <citation type="submission" date="2018-01" db="EMBL/GenBank/DDBJ databases">
        <title>The whole genome sequencing and assembly of Paenibacillus chitinolyticus KCCM 41400 strain.</title>
        <authorList>
            <person name="Kim J.-Y."/>
            <person name="Park M.-K."/>
            <person name="Lee Y.-J."/>
            <person name="Yi H."/>
            <person name="Bahn Y.-S."/>
            <person name="Kim J.F."/>
            <person name="Lee D.-W."/>
        </authorList>
    </citation>
    <scope>NUCLEOTIDE SEQUENCE [LARGE SCALE GENOMIC DNA]</scope>
    <source>
        <strain evidence="3 4">KCCM 41400</strain>
    </source>
</reference>
<reference evidence="2 5" key="2">
    <citation type="submission" date="2022-05" db="EMBL/GenBank/DDBJ databases">
        <title>Genome Sequencing of Bee-Associated Microbes.</title>
        <authorList>
            <person name="Dunlap C."/>
        </authorList>
    </citation>
    <scope>NUCLEOTIDE SEQUENCE [LARGE SCALE GENOMIC DNA]</scope>
    <source>
        <strain evidence="2 5">NRRL B-23120</strain>
    </source>
</reference>
<keyword evidence="5" id="KW-1185">Reference proteome</keyword>
<dbReference type="Proteomes" id="UP001527202">
    <property type="component" value="Unassembled WGS sequence"/>
</dbReference>
<keyword evidence="1" id="KW-0812">Transmembrane</keyword>
<sequence>MNAWWNLFKKEIGIRTAVTGSQKTWAAFSVGMIALMTFMAYRYQSGIVTPLWLGIIYLHVFLPSVYLLISFGKERERAPLWFQLPQPGWKLIGAKYAAALTEMIGGLLVSITMFLWMYKVEKTALIERAGDDLFYLSGHVSYFRGLLHGSGLKEVFIFFFIAFFIAALAVLVYFTALALSNRVGRLRWLAAIILIGAAMLVEYTFEMSPVYQFLFKWGYAFDWDGDPFYSGEMIWSLANLAVIVYIPAWLLDRKVEV</sequence>
<dbReference type="KEGG" id="pchi:PC41400_28140"/>
<protein>
    <submittedName>
        <fullName evidence="3">Uncharacterized protein</fullName>
    </submittedName>
</protein>
<feature type="transmembrane region" description="Helical" evidence="1">
    <location>
        <begin position="49"/>
        <end position="69"/>
    </location>
</feature>
<dbReference type="EMBL" id="JAMDMJ010000016">
    <property type="protein sequence ID" value="MCY9597064.1"/>
    <property type="molecule type" value="Genomic_DNA"/>
</dbReference>
<feature type="transmembrane region" description="Helical" evidence="1">
    <location>
        <begin position="25"/>
        <end position="43"/>
    </location>
</feature>
<evidence type="ECO:0000256" key="1">
    <source>
        <dbReference type="SAM" id="Phobius"/>
    </source>
</evidence>
<dbReference type="GeneID" id="95378664"/>
<evidence type="ECO:0000313" key="4">
    <source>
        <dbReference type="Proteomes" id="UP000288943"/>
    </source>
</evidence>
<feature type="transmembrane region" description="Helical" evidence="1">
    <location>
        <begin position="233"/>
        <end position="251"/>
    </location>
</feature>
<proteinExistence type="predicted"/>
<evidence type="ECO:0000313" key="3">
    <source>
        <dbReference type="EMBL" id="QAV21331.1"/>
    </source>
</evidence>
<dbReference type="RefSeq" id="WP_042235055.1">
    <property type="nucleotide sequence ID" value="NZ_CP026520.1"/>
</dbReference>